<dbReference type="Proteomes" id="UP001465668">
    <property type="component" value="Unassembled WGS sequence"/>
</dbReference>
<keyword evidence="5" id="KW-0540">Nuclease</keyword>
<dbReference type="GO" id="GO:0004519">
    <property type="term" value="F:endonuclease activity"/>
    <property type="evidence" value="ECO:0007669"/>
    <property type="project" value="UniProtKB-KW"/>
</dbReference>
<dbReference type="PANTHER" id="PTHR21027:SF1">
    <property type="entry name" value="TRNA-SPLICING ENDONUCLEASE SUBUNIT SEN54"/>
    <property type="match status" value="1"/>
</dbReference>
<evidence type="ECO:0000256" key="1">
    <source>
        <dbReference type="ARBA" id="ARBA00005736"/>
    </source>
</evidence>
<name>A0ABR2XZ10_9PEZI</name>
<gene>
    <name evidence="5" type="ORF">SCAR479_04120</name>
</gene>
<keyword evidence="5" id="KW-0255">Endonuclease</keyword>
<feature type="compositionally biased region" description="Low complexity" evidence="3">
    <location>
        <begin position="12"/>
        <end position="30"/>
    </location>
</feature>
<evidence type="ECO:0000313" key="5">
    <source>
        <dbReference type="EMBL" id="KAK9778884.1"/>
    </source>
</evidence>
<reference evidence="5 6" key="1">
    <citation type="submission" date="2024-02" db="EMBL/GenBank/DDBJ databases">
        <title>First draft genome assembly of two strains of Seiridium cardinale.</title>
        <authorList>
            <person name="Emiliani G."/>
            <person name="Scali E."/>
        </authorList>
    </citation>
    <scope>NUCLEOTIDE SEQUENCE [LARGE SCALE GENOMIC DNA]</scope>
    <source>
        <strain evidence="5 6">BM-138-000479</strain>
    </source>
</reference>
<comment type="caution">
    <text evidence="5">The sequence shown here is derived from an EMBL/GenBank/DDBJ whole genome shotgun (WGS) entry which is preliminary data.</text>
</comment>
<feature type="region of interest" description="Disordered" evidence="3">
    <location>
        <begin position="437"/>
        <end position="473"/>
    </location>
</feature>
<accession>A0ABR2XZ10</accession>
<feature type="compositionally biased region" description="Acidic residues" evidence="3">
    <location>
        <begin position="36"/>
        <end position="45"/>
    </location>
</feature>
<evidence type="ECO:0000256" key="2">
    <source>
        <dbReference type="ARBA" id="ARBA00022694"/>
    </source>
</evidence>
<feature type="domain" description="tRNA-splicing endonuclease subunit Sen54 N-terminal" evidence="4">
    <location>
        <begin position="92"/>
        <end position="180"/>
    </location>
</feature>
<evidence type="ECO:0000259" key="4">
    <source>
        <dbReference type="Pfam" id="PF12928"/>
    </source>
</evidence>
<dbReference type="Pfam" id="PF12928">
    <property type="entry name" value="tRNA_int_end_N2"/>
    <property type="match status" value="1"/>
</dbReference>
<comment type="similarity">
    <text evidence="1">Belongs to the SEN54 family.</text>
</comment>
<protein>
    <submittedName>
        <fullName evidence="5">tRNA-splicing endonuclease subunit sen54 N-term-domain-containing protein</fullName>
    </submittedName>
</protein>
<keyword evidence="5" id="KW-0378">Hydrolase</keyword>
<feature type="region of interest" description="Disordered" evidence="3">
    <location>
        <begin position="1"/>
        <end position="77"/>
    </location>
</feature>
<evidence type="ECO:0000256" key="3">
    <source>
        <dbReference type="SAM" id="MobiDB-lite"/>
    </source>
</evidence>
<evidence type="ECO:0000313" key="6">
    <source>
        <dbReference type="Proteomes" id="UP001465668"/>
    </source>
</evidence>
<dbReference type="PANTHER" id="PTHR21027">
    <property type="entry name" value="TRNA-SPLICING ENDONUCLEASE SUBUNIT SEN54"/>
    <property type="match status" value="1"/>
</dbReference>
<feature type="compositionally biased region" description="Basic and acidic residues" evidence="3">
    <location>
        <begin position="66"/>
        <end position="77"/>
    </location>
</feature>
<dbReference type="EMBL" id="JARVKM010000013">
    <property type="protein sequence ID" value="KAK9778884.1"/>
    <property type="molecule type" value="Genomic_DNA"/>
</dbReference>
<keyword evidence="2" id="KW-0819">tRNA processing</keyword>
<sequence>MAYDDEDPAPAPLQASSASSANGADSVAGDEAPPTAEDDLQDEEVQDFRKFASAMQKTQVSSKSIRKGEKDFESHGTRLQEGYLESSRRAMHETLSFTRTHPPSGYIRGWYFPEHFKEEAGEGWSDRVVVVEQDKGGMFKATGRVMKGRGANFAPAWDRTWLLPEEALYLVERGDLHLWWPEREIGDVFPLKIEGSEDDDKSDRDHMGLPLSFQAAYALFIGRDGEHGKISLEKYQVYANLRRCGYFVFRTNSAAETLSVTQTRSEQSLWQWLFSILSPSDLPTSYPAQGPLVKPGLYRSYQPVFRQLHLISRHKPTPDINEANPPQPPFNIFYHVYKSRPGFSKASPPPPDFRIAVVNARTTSVPTITELSSMLESTPWDPPDEKTATAGQGVGFMYKRLKHGWRNAILAVVDSGFTSYLRFTEMAFGEEKLYETFDRSQGKGGKKGRGGPGGRGGRGGRGGGRGRGGKRGG</sequence>
<feature type="compositionally biased region" description="Gly residues" evidence="3">
    <location>
        <begin position="450"/>
        <end position="466"/>
    </location>
</feature>
<dbReference type="InterPro" id="IPR024336">
    <property type="entry name" value="tRNA_splic_suSen54_N"/>
</dbReference>
<dbReference type="InterPro" id="IPR024337">
    <property type="entry name" value="tRNA_splic_suSen54"/>
</dbReference>
<keyword evidence="6" id="KW-1185">Reference proteome</keyword>
<proteinExistence type="inferred from homology"/>
<organism evidence="5 6">
    <name type="scientific">Seiridium cardinale</name>
    <dbReference type="NCBI Taxonomy" id="138064"/>
    <lineage>
        <taxon>Eukaryota</taxon>
        <taxon>Fungi</taxon>
        <taxon>Dikarya</taxon>
        <taxon>Ascomycota</taxon>
        <taxon>Pezizomycotina</taxon>
        <taxon>Sordariomycetes</taxon>
        <taxon>Xylariomycetidae</taxon>
        <taxon>Amphisphaeriales</taxon>
        <taxon>Sporocadaceae</taxon>
        <taxon>Seiridium</taxon>
    </lineage>
</organism>